<dbReference type="AlphaFoldDB" id="A0A9E8SDA9"/>
<organism evidence="1 2">
    <name type="scientific">Lacinutrix neustonica</name>
    <dbReference type="NCBI Taxonomy" id="2980107"/>
    <lineage>
        <taxon>Bacteria</taxon>
        <taxon>Pseudomonadati</taxon>
        <taxon>Bacteroidota</taxon>
        <taxon>Flavobacteriia</taxon>
        <taxon>Flavobacteriales</taxon>
        <taxon>Flavobacteriaceae</taxon>
        <taxon>Lacinutrix</taxon>
    </lineage>
</organism>
<evidence type="ECO:0000313" key="2">
    <source>
        <dbReference type="Proteomes" id="UP001164705"/>
    </source>
</evidence>
<dbReference type="InterPro" id="IPR010133">
    <property type="entry name" value="Bacteriocin_signal_seq"/>
</dbReference>
<gene>
    <name evidence="1" type="ORF">N7U66_12645</name>
</gene>
<sequence>MKTQNVNKLEFSTSTISELNNNKLKEIKGGTHTSLPSDIRCTFLVTSSGGTNYTIRK</sequence>
<accession>A0A9E8SDA9</accession>
<proteinExistence type="predicted"/>
<reference evidence="1" key="1">
    <citation type="submission" date="2022-11" db="EMBL/GenBank/DDBJ databases">
        <title>Lacinutrix neustonica HL-RS19T sp. nov., isolated from the surface microlayer sample of brackish Lake Shihwa.</title>
        <authorList>
            <person name="Choi J.Y."/>
            <person name="Hwang C.Y."/>
        </authorList>
    </citation>
    <scope>NUCLEOTIDE SEQUENCE</scope>
    <source>
        <strain evidence="1">HL-RS19</strain>
    </source>
</reference>
<dbReference type="RefSeq" id="WP_267675572.1">
    <property type="nucleotide sequence ID" value="NZ_CP113088.1"/>
</dbReference>
<dbReference type="Proteomes" id="UP001164705">
    <property type="component" value="Chromosome"/>
</dbReference>
<evidence type="ECO:0000313" key="1">
    <source>
        <dbReference type="EMBL" id="WAC01024.1"/>
    </source>
</evidence>
<dbReference type="KEGG" id="lnu:N7U66_12645"/>
<name>A0A9E8SDA9_9FLAO</name>
<keyword evidence="2" id="KW-1185">Reference proteome</keyword>
<dbReference type="NCBIfam" id="TIGR01847">
    <property type="entry name" value="bacteriocin_sig"/>
    <property type="match status" value="1"/>
</dbReference>
<dbReference type="EMBL" id="CP113088">
    <property type="protein sequence ID" value="WAC01024.1"/>
    <property type="molecule type" value="Genomic_DNA"/>
</dbReference>
<protein>
    <submittedName>
        <fullName evidence="1">Bacteriocin</fullName>
    </submittedName>
</protein>